<sequence>MAREDREEPLPDPDTSYSRGSPLQDKSTSFDNCISPSLPNEAEKEKKEKARKIAGKEESQAIKEGCFDQRAHDRETPSAEMAGTSINDLPDVLLSNILAMVSDTRTRNSLSLVCRKFLSLERATRFSLSLRGNAEDLYGIPTCFRSVTHLDLSLVSPWGHVFLFSLPDPHLLAHRLRGLFPLVTSLTVYVRSSTTLQILARQWPGLRHVKLVRWHQRPQSVPGEDLAPIFEHCRSLSTLDLSEFYYWIEDIPPVLLANPLTAKSISKLNLMTTSLTDGFKSTDIVTITEACPNLSQLLMACTFDPRYFGFVGDETLSAIATNCPRLSLLHLADTSTMASVRGDPSADGFTPEDARISTAALIELFSGLPLLEDLLLDVAKNVRDSGPALEVLNTRCRKLRSLKLGQFHGICMAVGSRLDGIALCQGLESLSIKNCADLTDMGLIEIGRGCVRLSKFEVEGCKKITMKGLRTMVSLLKRTLVDVKISCCDNLHTIASLRALEPIQDRIRRVHVDCVWEGSGEDCELGNFNLDEVDERTSCSTHILFEGENNGGYSRKRKRSKHSTELDCSFSMESNGSELWKRWDRLEYLSLWIGVGDFLSPLQSAGLDDCPVLQEIQIKVEGDCRGRHKPMDTFGLNILGQYPQLTKMKLDCSDTIGYALTCPSGQMDLTLWERFFLNGIGSLGLTELDYWPPQDRSFNQRSLSHPAAGLLAECLTLRKLFIHGTAYEHFMNFLLNIPYLRDVQLRLDYYPAPENDMSTEMRARSCSRFEAALNRRLIPD</sequence>
<dbReference type="SMART" id="SM00367">
    <property type="entry name" value="LRR_CC"/>
    <property type="match status" value="2"/>
</dbReference>
<evidence type="ECO:0000313" key="3">
    <source>
        <dbReference type="EMBL" id="KAG6589236.1"/>
    </source>
</evidence>
<accession>A0AAV6N0Y7</accession>
<feature type="region of interest" description="Disordered" evidence="1">
    <location>
        <begin position="1"/>
        <end position="58"/>
    </location>
</feature>
<dbReference type="Pfam" id="PF18511">
    <property type="entry name" value="F-box_5"/>
    <property type="match status" value="1"/>
</dbReference>
<feature type="non-terminal residue" evidence="3">
    <location>
        <position position="1"/>
    </location>
</feature>
<dbReference type="Proteomes" id="UP000685013">
    <property type="component" value="Chromosome 11"/>
</dbReference>
<evidence type="ECO:0000259" key="2">
    <source>
        <dbReference type="PROSITE" id="PS50181"/>
    </source>
</evidence>
<reference evidence="3 4" key="1">
    <citation type="journal article" date="2021" name="Hortic Res">
        <title>The domestication of Cucurbita argyrosperma as revealed by the genome of its wild relative.</title>
        <authorList>
            <person name="Barrera-Redondo J."/>
            <person name="Sanchez-de la Vega G."/>
            <person name="Aguirre-Liguori J.A."/>
            <person name="Castellanos-Morales G."/>
            <person name="Gutierrez-Guerrero Y.T."/>
            <person name="Aguirre-Dugua X."/>
            <person name="Aguirre-Planter E."/>
            <person name="Tenaillon M.I."/>
            <person name="Lira-Saade R."/>
            <person name="Eguiarte L.E."/>
        </authorList>
    </citation>
    <scope>NUCLEOTIDE SEQUENCE [LARGE SCALE GENOMIC DNA]</scope>
    <source>
        <strain evidence="3">JBR-2021</strain>
    </source>
</reference>
<dbReference type="PANTHER" id="PTHR13318:SF148">
    <property type="entry name" value="F-BOX PROTEIN MAX2"/>
    <property type="match status" value="1"/>
</dbReference>
<dbReference type="PROSITE" id="PS50181">
    <property type="entry name" value="FBOX"/>
    <property type="match status" value="1"/>
</dbReference>
<dbReference type="CDD" id="cd22159">
    <property type="entry name" value="F-box_AtTIR1-like"/>
    <property type="match status" value="1"/>
</dbReference>
<comment type="caution">
    <text evidence="3">The sequence shown here is derived from an EMBL/GenBank/DDBJ whole genome shotgun (WGS) entry which is preliminary data.</text>
</comment>
<name>A0AAV6N0Y7_9ROSI</name>
<dbReference type="GO" id="GO:0019005">
    <property type="term" value="C:SCF ubiquitin ligase complex"/>
    <property type="evidence" value="ECO:0007669"/>
    <property type="project" value="TreeGrafter"/>
</dbReference>
<dbReference type="FunFam" id="1.20.1280.50:FF:000023">
    <property type="entry name" value="F-box/LRR-repeat protein 4"/>
    <property type="match status" value="1"/>
</dbReference>
<organism evidence="3 4">
    <name type="scientific">Cucurbita argyrosperma subsp. sororia</name>
    <dbReference type="NCBI Taxonomy" id="37648"/>
    <lineage>
        <taxon>Eukaryota</taxon>
        <taxon>Viridiplantae</taxon>
        <taxon>Streptophyta</taxon>
        <taxon>Embryophyta</taxon>
        <taxon>Tracheophyta</taxon>
        <taxon>Spermatophyta</taxon>
        <taxon>Magnoliopsida</taxon>
        <taxon>eudicotyledons</taxon>
        <taxon>Gunneridae</taxon>
        <taxon>Pentapetalae</taxon>
        <taxon>rosids</taxon>
        <taxon>fabids</taxon>
        <taxon>Cucurbitales</taxon>
        <taxon>Cucurbitaceae</taxon>
        <taxon>Cucurbiteae</taxon>
        <taxon>Cucurbita</taxon>
    </lineage>
</organism>
<gene>
    <name evidence="3" type="primary">MAX2A</name>
    <name evidence="3" type="ORF">SDJN03_17801</name>
</gene>
<evidence type="ECO:0000313" key="4">
    <source>
        <dbReference type="Proteomes" id="UP000685013"/>
    </source>
</evidence>
<protein>
    <submittedName>
        <fullName evidence="3">F-box/LRR-repeat MAX2-like A</fullName>
    </submittedName>
</protein>
<dbReference type="AlphaFoldDB" id="A0AAV6N0Y7"/>
<dbReference type="EMBL" id="JAGKQH010000011">
    <property type="protein sequence ID" value="KAG6589236.1"/>
    <property type="molecule type" value="Genomic_DNA"/>
</dbReference>
<dbReference type="InterPro" id="IPR001810">
    <property type="entry name" value="F-box_dom"/>
</dbReference>
<dbReference type="GO" id="GO:0005634">
    <property type="term" value="C:nucleus"/>
    <property type="evidence" value="ECO:0007669"/>
    <property type="project" value="TreeGrafter"/>
</dbReference>
<proteinExistence type="predicted"/>
<keyword evidence="4" id="KW-1185">Reference proteome</keyword>
<feature type="compositionally biased region" description="Polar residues" evidence="1">
    <location>
        <begin position="15"/>
        <end position="38"/>
    </location>
</feature>
<dbReference type="GO" id="GO:0031146">
    <property type="term" value="P:SCF-dependent proteasomal ubiquitin-dependent protein catabolic process"/>
    <property type="evidence" value="ECO:0007669"/>
    <property type="project" value="TreeGrafter"/>
</dbReference>
<dbReference type="PANTHER" id="PTHR13318">
    <property type="entry name" value="PARTNER OF PAIRED, ISOFORM B-RELATED"/>
    <property type="match status" value="1"/>
</dbReference>
<dbReference type="InterPro" id="IPR041567">
    <property type="entry name" value="COI1_F-box"/>
</dbReference>
<dbReference type="InterPro" id="IPR006553">
    <property type="entry name" value="Leu-rich_rpt_Cys-con_subtyp"/>
</dbReference>
<feature type="domain" description="F-box" evidence="2">
    <location>
        <begin position="83"/>
        <end position="130"/>
    </location>
</feature>
<evidence type="ECO:0000256" key="1">
    <source>
        <dbReference type="SAM" id="MobiDB-lite"/>
    </source>
</evidence>